<dbReference type="InterPro" id="IPR006485">
    <property type="entry name" value="Phage-like_holin"/>
</dbReference>
<keyword evidence="1" id="KW-0472">Membrane</keyword>
<dbReference type="EMBL" id="BK015214">
    <property type="protein sequence ID" value="DAD96286.1"/>
    <property type="molecule type" value="Genomic_DNA"/>
</dbReference>
<feature type="transmembrane region" description="Helical" evidence="1">
    <location>
        <begin position="47"/>
        <end position="64"/>
    </location>
</feature>
<sequence length="87" mass="9799">MDKINWKVRVLNKTFWLTLVPALALLLQTFLAVFNVRLELGETIDKLLVFINALFAVLMIVGIVNDPTTAGLTDSTRALEYHVPNED</sequence>
<evidence type="ECO:0000256" key="1">
    <source>
        <dbReference type="SAM" id="Phobius"/>
    </source>
</evidence>
<keyword evidence="1" id="KW-1133">Transmembrane helix</keyword>
<accession>A0A8S5NNH9</accession>
<name>A0A8S5NNH9_9CAUD</name>
<proteinExistence type="predicted"/>
<organism evidence="2">
    <name type="scientific">Siphoviridae sp. ctZAU11</name>
    <dbReference type="NCBI Taxonomy" id="2826381"/>
    <lineage>
        <taxon>Viruses</taxon>
        <taxon>Duplodnaviria</taxon>
        <taxon>Heunggongvirae</taxon>
        <taxon>Uroviricota</taxon>
        <taxon>Caudoviricetes</taxon>
    </lineage>
</organism>
<evidence type="ECO:0000313" key="2">
    <source>
        <dbReference type="EMBL" id="DAD96286.1"/>
    </source>
</evidence>
<dbReference type="Pfam" id="PF04531">
    <property type="entry name" value="Phage_holin_1"/>
    <property type="match status" value="1"/>
</dbReference>
<keyword evidence="1" id="KW-0812">Transmembrane</keyword>
<dbReference type="NCBIfam" id="TIGR01598">
    <property type="entry name" value="holin_phiLC3"/>
    <property type="match status" value="1"/>
</dbReference>
<feature type="transmembrane region" description="Helical" evidence="1">
    <location>
        <begin position="15"/>
        <end position="35"/>
    </location>
</feature>
<reference evidence="2" key="1">
    <citation type="journal article" date="2021" name="Proc. Natl. Acad. Sci. U.S.A.">
        <title>A Catalog of Tens of Thousands of Viruses from Human Metagenomes Reveals Hidden Associations with Chronic Diseases.</title>
        <authorList>
            <person name="Tisza M.J."/>
            <person name="Buck C.B."/>
        </authorList>
    </citation>
    <scope>NUCLEOTIDE SEQUENCE</scope>
    <source>
        <strain evidence="2">CtZAU11</strain>
    </source>
</reference>
<protein>
    <submittedName>
        <fullName evidence="2">Holin</fullName>
    </submittedName>
</protein>